<feature type="region of interest" description="Disordered" evidence="9">
    <location>
        <begin position="1"/>
        <end position="24"/>
    </location>
</feature>
<evidence type="ECO:0000256" key="3">
    <source>
        <dbReference type="ARBA" id="ARBA00022475"/>
    </source>
</evidence>
<dbReference type="Pfam" id="PF00528">
    <property type="entry name" value="BPD_transp_1"/>
    <property type="match status" value="2"/>
</dbReference>
<feature type="transmembrane region" description="Helical" evidence="8">
    <location>
        <begin position="374"/>
        <end position="399"/>
    </location>
</feature>
<keyword evidence="12" id="KW-1185">Reference proteome</keyword>
<dbReference type="InterPro" id="IPR035906">
    <property type="entry name" value="MetI-like_sf"/>
</dbReference>
<feature type="transmembrane region" description="Helical" evidence="8">
    <location>
        <begin position="101"/>
        <end position="124"/>
    </location>
</feature>
<feature type="transmembrane region" description="Helical" evidence="8">
    <location>
        <begin position="295"/>
        <end position="323"/>
    </location>
</feature>
<evidence type="ECO:0000259" key="10">
    <source>
        <dbReference type="PROSITE" id="PS50928"/>
    </source>
</evidence>
<dbReference type="SUPFAM" id="SSF161098">
    <property type="entry name" value="MetI-like"/>
    <property type="match status" value="2"/>
</dbReference>
<dbReference type="EMBL" id="BOVJ01000100">
    <property type="protein sequence ID" value="GIQ64553.1"/>
    <property type="molecule type" value="Genomic_DNA"/>
</dbReference>
<evidence type="ECO:0000256" key="9">
    <source>
        <dbReference type="SAM" id="MobiDB-lite"/>
    </source>
</evidence>
<reference evidence="11 12" key="1">
    <citation type="submission" date="2021-04" db="EMBL/GenBank/DDBJ databases">
        <title>Draft genome sequence of Paenibacillus cisolokensis, LC2-13A.</title>
        <authorList>
            <person name="Uke A."/>
            <person name="Chhe C."/>
            <person name="Baramee S."/>
            <person name="Kosugi A."/>
        </authorList>
    </citation>
    <scope>NUCLEOTIDE SEQUENCE [LARGE SCALE GENOMIC DNA]</scope>
    <source>
        <strain evidence="11 12">LC2-13A</strain>
    </source>
</reference>
<feature type="transmembrane region" description="Helical" evidence="8">
    <location>
        <begin position="67"/>
        <end position="89"/>
    </location>
</feature>
<keyword evidence="4" id="KW-0997">Cell inner membrane</keyword>
<dbReference type="CDD" id="cd06261">
    <property type="entry name" value="TM_PBP2"/>
    <property type="match status" value="2"/>
</dbReference>
<evidence type="ECO:0000256" key="2">
    <source>
        <dbReference type="ARBA" id="ARBA00022448"/>
    </source>
</evidence>
<dbReference type="PANTHER" id="PTHR43357">
    <property type="entry name" value="INNER MEMBRANE ABC TRANSPORTER PERMEASE PROTEIN YDCV"/>
    <property type="match status" value="1"/>
</dbReference>
<feature type="transmembrane region" description="Helical" evidence="8">
    <location>
        <begin position="478"/>
        <end position="496"/>
    </location>
</feature>
<dbReference type="PANTHER" id="PTHR43357:SF3">
    <property type="entry name" value="FE(3+)-TRANSPORT SYSTEM PERMEASE PROTEIN FBPB 2"/>
    <property type="match status" value="1"/>
</dbReference>
<feature type="transmembrane region" description="Helical" evidence="8">
    <location>
        <begin position="419"/>
        <end position="436"/>
    </location>
</feature>
<feature type="transmembrane region" description="Helical" evidence="8">
    <location>
        <begin position="247"/>
        <end position="267"/>
    </location>
</feature>
<keyword evidence="2 8" id="KW-0813">Transport</keyword>
<organism evidence="11 12">
    <name type="scientific">Paenibacillus cisolokensis</name>
    <dbReference type="NCBI Taxonomy" id="1658519"/>
    <lineage>
        <taxon>Bacteria</taxon>
        <taxon>Bacillati</taxon>
        <taxon>Bacillota</taxon>
        <taxon>Bacilli</taxon>
        <taxon>Bacillales</taxon>
        <taxon>Paenibacillaceae</taxon>
        <taxon>Paenibacillus</taxon>
    </lineage>
</organism>
<evidence type="ECO:0000256" key="5">
    <source>
        <dbReference type="ARBA" id="ARBA00022692"/>
    </source>
</evidence>
<accession>A0ABQ4N8H3</accession>
<evidence type="ECO:0000256" key="1">
    <source>
        <dbReference type="ARBA" id="ARBA00004429"/>
    </source>
</evidence>
<name>A0ABQ4N8H3_9BACL</name>
<keyword evidence="7 8" id="KW-0472">Membrane</keyword>
<keyword evidence="5 8" id="KW-0812">Transmembrane</keyword>
<evidence type="ECO:0000256" key="7">
    <source>
        <dbReference type="ARBA" id="ARBA00023136"/>
    </source>
</evidence>
<dbReference type="PROSITE" id="PS50928">
    <property type="entry name" value="ABC_TM1"/>
    <property type="match status" value="2"/>
</dbReference>
<dbReference type="Proteomes" id="UP000680304">
    <property type="component" value="Unassembled WGS sequence"/>
</dbReference>
<proteinExistence type="inferred from homology"/>
<evidence type="ECO:0000256" key="8">
    <source>
        <dbReference type="RuleBase" id="RU363032"/>
    </source>
</evidence>
<gene>
    <name evidence="11" type="ORF">PACILC2_31210</name>
</gene>
<feature type="transmembrane region" description="Helical" evidence="8">
    <location>
        <begin position="529"/>
        <end position="547"/>
    </location>
</feature>
<evidence type="ECO:0000313" key="12">
    <source>
        <dbReference type="Proteomes" id="UP000680304"/>
    </source>
</evidence>
<feature type="transmembrane region" description="Helical" evidence="8">
    <location>
        <begin position="194"/>
        <end position="219"/>
    </location>
</feature>
<keyword evidence="6 8" id="KW-1133">Transmembrane helix</keyword>
<comment type="similarity">
    <text evidence="8">Belongs to the binding-protein-dependent transport system permease family.</text>
</comment>
<keyword evidence="3" id="KW-1003">Cell membrane</keyword>
<feature type="transmembrane region" description="Helical" evidence="8">
    <location>
        <begin position="343"/>
        <end position="362"/>
    </location>
</feature>
<feature type="domain" description="ABC transmembrane type-1" evidence="10">
    <location>
        <begin position="63"/>
        <end position="266"/>
    </location>
</feature>
<evidence type="ECO:0000256" key="6">
    <source>
        <dbReference type="ARBA" id="ARBA00022989"/>
    </source>
</evidence>
<sequence>MGLSDTSANMGKGHPKANERLDDLQPYRGSSNFAARFFILVSLAQGPGENWSHIKQYVLKDAVMQSAWLALLTGLFTTGLGVGLAWLTAAYDFPLSRLFRWAFALPLAIPPYIAAYTYSAMLGYTGVVQTTLRNTFGLQLSQGWFNIMSVQGAVFIFTMFLFPYVYLIARAFLESQTGAYVENARLLGRGPWSVFWLVVLPISRPAIAGGVILVCFEVLGDYGVVSYFGISTISTAIFKTWFGMYDIASASRLAAWLMIGVLGLFLLERQLRRQRRYSATSGKSRPLVRRRLRGAGGAAACMFGAVVMLVSFVIPVAQLVVWATWTADEVWHEGFYRIIGDTVAVAIVPTALTMVAAAIVAVSVRQFGGIFGYMLAKAVTAGYSIPGAIIAIGVLAVFIKLDGWLAPVYAALSLGTGEAPLVLSLSIVMLVAAYVVRFMATGYNALEAGFEKIGPQYAEASRLLGRGRTQTFLRVELPLLKGALLSGTVLTFVEIVKELPLALLLRPFNFQTLATKTYQYASDERIHEASVPALCIVVVSLASVYLLNRIERGMEV</sequence>
<dbReference type="Gene3D" id="1.10.3720.10">
    <property type="entry name" value="MetI-like"/>
    <property type="match status" value="2"/>
</dbReference>
<dbReference type="InterPro" id="IPR000515">
    <property type="entry name" value="MetI-like"/>
</dbReference>
<feature type="domain" description="ABC transmembrane type-1" evidence="10">
    <location>
        <begin position="339"/>
        <end position="547"/>
    </location>
</feature>
<evidence type="ECO:0000313" key="11">
    <source>
        <dbReference type="EMBL" id="GIQ64553.1"/>
    </source>
</evidence>
<protein>
    <submittedName>
        <fullName evidence="11">Iron ABC transporter substrate-binding protein</fullName>
    </submittedName>
</protein>
<evidence type="ECO:0000256" key="4">
    <source>
        <dbReference type="ARBA" id="ARBA00022519"/>
    </source>
</evidence>
<feature type="transmembrane region" description="Helical" evidence="8">
    <location>
        <begin position="144"/>
        <end position="173"/>
    </location>
</feature>
<comment type="caution">
    <text evidence="11">The sequence shown here is derived from an EMBL/GenBank/DDBJ whole genome shotgun (WGS) entry which is preliminary data.</text>
</comment>
<comment type="subcellular location">
    <subcellularLocation>
        <location evidence="1">Cell inner membrane</location>
        <topology evidence="1">Multi-pass membrane protein</topology>
    </subcellularLocation>
    <subcellularLocation>
        <location evidence="8">Cell membrane</location>
        <topology evidence="8">Multi-pass membrane protein</topology>
    </subcellularLocation>
</comment>